<comment type="similarity">
    <text evidence="1 2">Belongs to the small heat shock protein (HSP20) family.</text>
</comment>
<gene>
    <name evidence="4" type="ORF">DdX_16892</name>
</gene>
<evidence type="ECO:0000256" key="1">
    <source>
        <dbReference type="PROSITE-ProRule" id="PRU00285"/>
    </source>
</evidence>
<dbReference type="GO" id="GO:0005634">
    <property type="term" value="C:nucleus"/>
    <property type="evidence" value="ECO:0007669"/>
    <property type="project" value="TreeGrafter"/>
</dbReference>
<dbReference type="InterPro" id="IPR002068">
    <property type="entry name" value="A-crystallin/Hsp20_dom"/>
</dbReference>
<organism evidence="4 5">
    <name type="scientific">Ditylenchus destructor</name>
    <dbReference type="NCBI Taxonomy" id="166010"/>
    <lineage>
        <taxon>Eukaryota</taxon>
        <taxon>Metazoa</taxon>
        <taxon>Ecdysozoa</taxon>
        <taxon>Nematoda</taxon>
        <taxon>Chromadorea</taxon>
        <taxon>Rhabditida</taxon>
        <taxon>Tylenchina</taxon>
        <taxon>Tylenchomorpha</taxon>
        <taxon>Sphaerularioidea</taxon>
        <taxon>Anguinidae</taxon>
        <taxon>Anguininae</taxon>
        <taxon>Ditylenchus</taxon>
    </lineage>
</organism>
<dbReference type="Proteomes" id="UP001201812">
    <property type="component" value="Unassembled WGS sequence"/>
</dbReference>
<evidence type="ECO:0000313" key="5">
    <source>
        <dbReference type="Proteomes" id="UP001201812"/>
    </source>
</evidence>
<keyword evidence="5" id="KW-1185">Reference proteome</keyword>
<sequence length="170" mass="20039">MAGMEWMPYVWRDPFVHQQRHPLPHLTFSNPFHSHHGNRYRPLLDHFHHHDLQQGIVQLKMRDHAAMLTFDEEGNFTYKVDVQGYRKEELVVDVVGDDVKVKGEHKSKTEDETVERSFSRTVRIPKGIHKDTIECRIDNKGHFLVVQGWKTPIEQLEKRNIPITVAKSEE</sequence>
<comment type="caution">
    <text evidence="4">The sequence shown here is derived from an EMBL/GenBank/DDBJ whole genome shotgun (WGS) entry which is preliminary data.</text>
</comment>
<evidence type="ECO:0000259" key="3">
    <source>
        <dbReference type="PROSITE" id="PS01031"/>
    </source>
</evidence>
<dbReference type="PANTHER" id="PTHR45640">
    <property type="entry name" value="HEAT SHOCK PROTEIN HSP-12.2-RELATED"/>
    <property type="match status" value="1"/>
</dbReference>
<dbReference type="AlphaFoldDB" id="A0AAD4MPN1"/>
<reference evidence="4" key="1">
    <citation type="submission" date="2022-01" db="EMBL/GenBank/DDBJ databases">
        <title>Genome Sequence Resource for Two Populations of Ditylenchus destructor, the Migratory Endoparasitic Phytonematode.</title>
        <authorList>
            <person name="Zhang H."/>
            <person name="Lin R."/>
            <person name="Xie B."/>
        </authorList>
    </citation>
    <scope>NUCLEOTIDE SEQUENCE</scope>
    <source>
        <strain evidence="4">BazhouSP</strain>
    </source>
</reference>
<protein>
    <submittedName>
        <fullName evidence="4">Hsp20/alpha crystallin family domain-containing protein</fullName>
    </submittedName>
</protein>
<dbReference type="SUPFAM" id="SSF49764">
    <property type="entry name" value="HSP20-like chaperones"/>
    <property type="match status" value="1"/>
</dbReference>
<dbReference type="GO" id="GO:0051082">
    <property type="term" value="F:unfolded protein binding"/>
    <property type="evidence" value="ECO:0007669"/>
    <property type="project" value="TreeGrafter"/>
</dbReference>
<dbReference type="EMBL" id="JAKKPZ010000155">
    <property type="protein sequence ID" value="KAI1700133.1"/>
    <property type="molecule type" value="Genomic_DNA"/>
</dbReference>
<accession>A0AAD4MPN1</accession>
<dbReference type="GO" id="GO:0005737">
    <property type="term" value="C:cytoplasm"/>
    <property type="evidence" value="ECO:0007669"/>
    <property type="project" value="TreeGrafter"/>
</dbReference>
<feature type="domain" description="SHSP" evidence="3">
    <location>
        <begin position="58"/>
        <end position="166"/>
    </location>
</feature>
<name>A0AAD4MPN1_9BILA</name>
<evidence type="ECO:0000256" key="2">
    <source>
        <dbReference type="RuleBase" id="RU003616"/>
    </source>
</evidence>
<dbReference type="InterPro" id="IPR008978">
    <property type="entry name" value="HSP20-like_chaperone"/>
</dbReference>
<dbReference type="GO" id="GO:0042026">
    <property type="term" value="P:protein refolding"/>
    <property type="evidence" value="ECO:0007669"/>
    <property type="project" value="TreeGrafter"/>
</dbReference>
<dbReference type="InterPro" id="IPR001436">
    <property type="entry name" value="Alpha-crystallin/sHSP_animal"/>
</dbReference>
<proteinExistence type="inferred from homology"/>
<dbReference type="PROSITE" id="PS01031">
    <property type="entry name" value="SHSP"/>
    <property type="match status" value="1"/>
</dbReference>
<dbReference type="GO" id="GO:0009408">
    <property type="term" value="P:response to heat"/>
    <property type="evidence" value="ECO:0007669"/>
    <property type="project" value="TreeGrafter"/>
</dbReference>
<dbReference type="Pfam" id="PF00011">
    <property type="entry name" value="HSP20"/>
    <property type="match status" value="1"/>
</dbReference>
<dbReference type="PANTHER" id="PTHR45640:SF26">
    <property type="entry name" value="RE23625P"/>
    <property type="match status" value="1"/>
</dbReference>
<dbReference type="Gene3D" id="2.60.40.790">
    <property type="match status" value="1"/>
</dbReference>
<evidence type="ECO:0000313" key="4">
    <source>
        <dbReference type="EMBL" id="KAI1700133.1"/>
    </source>
</evidence>